<comment type="similarity">
    <text evidence="1">Belongs to the LysR transcriptional regulatory family.</text>
</comment>
<keyword evidence="4" id="KW-0804">Transcription</keyword>
<dbReference type="InterPro" id="IPR000847">
    <property type="entry name" value="LysR_HTH_N"/>
</dbReference>
<keyword evidence="3" id="KW-0238">DNA-binding</keyword>
<dbReference type="Pfam" id="PF03466">
    <property type="entry name" value="LysR_substrate"/>
    <property type="match status" value="1"/>
</dbReference>
<gene>
    <name evidence="8" type="ORF">CWS72_08255</name>
</gene>
<comment type="caution">
    <text evidence="8">The sequence shown here is derived from an EMBL/GenBank/DDBJ whole genome shotgun (WGS) entry which is preliminary data.</text>
</comment>
<keyword evidence="6" id="KW-1133">Transmembrane helix</keyword>
<dbReference type="Gene3D" id="1.10.10.10">
    <property type="entry name" value="Winged helix-like DNA-binding domain superfamily/Winged helix DNA-binding domain"/>
    <property type="match status" value="1"/>
</dbReference>
<dbReference type="SUPFAM" id="SSF46785">
    <property type="entry name" value="Winged helix' DNA-binding domain"/>
    <property type="match status" value="1"/>
</dbReference>
<dbReference type="SUPFAM" id="SSF53850">
    <property type="entry name" value="Periplasmic binding protein-like II"/>
    <property type="match status" value="1"/>
</dbReference>
<proteinExistence type="inferred from homology"/>
<keyword evidence="2" id="KW-0805">Transcription regulation</keyword>
<dbReference type="InterPro" id="IPR036388">
    <property type="entry name" value="WH-like_DNA-bd_sf"/>
</dbReference>
<dbReference type="Gene3D" id="3.40.190.290">
    <property type="match status" value="1"/>
</dbReference>
<dbReference type="PANTHER" id="PTHR30427:SF1">
    <property type="entry name" value="TRANSCRIPTIONAL ACTIVATOR PROTEIN LYSR"/>
    <property type="match status" value="1"/>
</dbReference>
<evidence type="ECO:0000259" key="7">
    <source>
        <dbReference type="PROSITE" id="PS50931"/>
    </source>
</evidence>
<organism evidence="8 9">
    <name type="scientific">Telmatospirillum siberiense</name>
    <dbReference type="NCBI Taxonomy" id="382514"/>
    <lineage>
        <taxon>Bacteria</taxon>
        <taxon>Pseudomonadati</taxon>
        <taxon>Pseudomonadota</taxon>
        <taxon>Alphaproteobacteria</taxon>
        <taxon>Rhodospirillales</taxon>
        <taxon>Rhodospirillaceae</taxon>
        <taxon>Telmatospirillum</taxon>
    </lineage>
</organism>
<evidence type="ECO:0000256" key="6">
    <source>
        <dbReference type="SAM" id="Phobius"/>
    </source>
</evidence>
<evidence type="ECO:0000256" key="2">
    <source>
        <dbReference type="ARBA" id="ARBA00023015"/>
    </source>
</evidence>
<dbReference type="Proteomes" id="UP000233293">
    <property type="component" value="Unassembled WGS sequence"/>
</dbReference>
<keyword evidence="6" id="KW-0812">Transmembrane</keyword>
<protein>
    <submittedName>
        <fullName evidence="8">LysR family transcriptional regulator</fullName>
    </submittedName>
</protein>
<evidence type="ECO:0000256" key="5">
    <source>
        <dbReference type="SAM" id="MobiDB-lite"/>
    </source>
</evidence>
<feature type="transmembrane region" description="Helical" evidence="6">
    <location>
        <begin position="20"/>
        <end position="39"/>
    </location>
</feature>
<dbReference type="PROSITE" id="PS50931">
    <property type="entry name" value="HTH_LYSR"/>
    <property type="match status" value="1"/>
</dbReference>
<dbReference type="Pfam" id="PF00126">
    <property type="entry name" value="HTH_1"/>
    <property type="match status" value="1"/>
</dbReference>
<dbReference type="GO" id="GO:0003700">
    <property type="term" value="F:DNA-binding transcription factor activity"/>
    <property type="evidence" value="ECO:0007669"/>
    <property type="project" value="InterPro"/>
</dbReference>
<feature type="domain" description="HTH lysR-type" evidence="7">
    <location>
        <begin position="13"/>
        <end position="70"/>
    </location>
</feature>
<dbReference type="InterPro" id="IPR005119">
    <property type="entry name" value="LysR_subst-bd"/>
</dbReference>
<name>A0A2N3PXS2_9PROT</name>
<dbReference type="GO" id="GO:0043565">
    <property type="term" value="F:sequence-specific DNA binding"/>
    <property type="evidence" value="ECO:0007669"/>
    <property type="project" value="TreeGrafter"/>
</dbReference>
<evidence type="ECO:0000313" key="9">
    <source>
        <dbReference type="Proteomes" id="UP000233293"/>
    </source>
</evidence>
<dbReference type="PRINTS" id="PR00039">
    <property type="entry name" value="HTHLYSR"/>
</dbReference>
<keyword evidence="9" id="KW-1185">Reference proteome</keyword>
<feature type="region of interest" description="Disordered" evidence="5">
    <location>
        <begin position="320"/>
        <end position="376"/>
    </location>
</feature>
<dbReference type="AlphaFoldDB" id="A0A2N3PXS2"/>
<evidence type="ECO:0000256" key="1">
    <source>
        <dbReference type="ARBA" id="ARBA00009437"/>
    </source>
</evidence>
<reference evidence="9" key="1">
    <citation type="submission" date="2017-12" db="EMBL/GenBank/DDBJ databases">
        <title>Draft genome sequence of Telmatospirillum siberiense 26-4b1T, an acidotolerant peatland alphaproteobacterium potentially involved in sulfur cycling.</title>
        <authorList>
            <person name="Hausmann B."/>
            <person name="Pjevac P."/>
            <person name="Schreck K."/>
            <person name="Herbold C.W."/>
            <person name="Daims H."/>
            <person name="Wagner M."/>
            <person name="Pester M."/>
            <person name="Loy A."/>
        </authorList>
    </citation>
    <scope>NUCLEOTIDE SEQUENCE [LARGE SCALE GENOMIC DNA]</scope>
    <source>
        <strain evidence="9">26-4b1</strain>
    </source>
</reference>
<sequence>MILLIIRQYYEAMQMRQIEAFRAVMLSGGITAAAAMLHISQPSVSRLISDLERAIGFQLFERHGRRLMPTRRAETFFDAVRQSFTGLDLLEQTARRIRAHPVETLRVAALPALAGGVLPQAIALFHDRFPDIKVTVEAQNQRAIEDRVFLGQADLGLGVQAQPKQGIRTATLAKAEYVCVLPADHRLASRPLIHVSDLEGESLIGPMHEADAIWDAIDRTFLSEEVSVTRFVETQLSYPAYCFVEAGLGVMVAEPFSAPLFRRLGVCVRRFRPTISLNFTVMESDNIGPTPGVVESFRDIVHKVTAELLADVERLTLEPCDSGDGFHGGGREPVRQQPMDPERSQQIGAGGHQEQGEITSSVAEDPAGRLQHQHTA</sequence>
<keyword evidence="6" id="KW-0472">Membrane</keyword>
<evidence type="ECO:0000313" key="8">
    <source>
        <dbReference type="EMBL" id="PKU25175.1"/>
    </source>
</evidence>
<evidence type="ECO:0000256" key="3">
    <source>
        <dbReference type="ARBA" id="ARBA00023125"/>
    </source>
</evidence>
<dbReference type="EMBL" id="PIUM01000006">
    <property type="protein sequence ID" value="PKU25175.1"/>
    <property type="molecule type" value="Genomic_DNA"/>
</dbReference>
<dbReference type="GO" id="GO:0010628">
    <property type="term" value="P:positive regulation of gene expression"/>
    <property type="evidence" value="ECO:0007669"/>
    <property type="project" value="TreeGrafter"/>
</dbReference>
<evidence type="ECO:0000256" key="4">
    <source>
        <dbReference type="ARBA" id="ARBA00023163"/>
    </source>
</evidence>
<dbReference type="PANTHER" id="PTHR30427">
    <property type="entry name" value="TRANSCRIPTIONAL ACTIVATOR PROTEIN LYSR"/>
    <property type="match status" value="1"/>
</dbReference>
<dbReference type="InterPro" id="IPR036390">
    <property type="entry name" value="WH_DNA-bd_sf"/>
</dbReference>
<accession>A0A2N3PXS2</accession>